<dbReference type="SUPFAM" id="SSF52029">
    <property type="entry name" value="GroEL apical domain-like"/>
    <property type="match status" value="1"/>
</dbReference>
<evidence type="ECO:0000256" key="7">
    <source>
        <dbReference type="RuleBase" id="RU004187"/>
    </source>
</evidence>
<dbReference type="Gene3D" id="1.10.560.10">
    <property type="entry name" value="GroEL-like equatorial domain"/>
    <property type="match status" value="1"/>
</dbReference>
<dbReference type="Gene3D" id="3.50.7.10">
    <property type="entry name" value="GroEL"/>
    <property type="match status" value="1"/>
</dbReference>
<dbReference type="GO" id="GO:0016887">
    <property type="term" value="F:ATP hydrolysis activity"/>
    <property type="evidence" value="ECO:0007669"/>
    <property type="project" value="InterPro"/>
</dbReference>
<comment type="subcellular location">
    <subcellularLocation>
        <location evidence="1">Cytoplasm</location>
    </subcellularLocation>
</comment>
<comment type="caution">
    <text evidence="8">The sequence shown here is derived from an EMBL/GenBank/DDBJ whole genome shotgun (WGS) entry which is preliminary data.</text>
</comment>
<dbReference type="InterPro" id="IPR002423">
    <property type="entry name" value="Cpn60/GroEL/TCP-1"/>
</dbReference>
<evidence type="ECO:0000313" key="8">
    <source>
        <dbReference type="EMBL" id="KAB7504215.1"/>
    </source>
</evidence>
<sequence length="438" mass="48539">MIAKACTAQDDVIGDGTTSTVLLIGELLKQAEIQISDGLHPRIIAEGFDLAKVKALQILESMSIKEEISREKLIQVANTALRTKVNQSLADKLTEVCVDAVLSIQQIGKPMDLHMVEIMEMKHKTEMDTQLVKGLVLDHGGRHPDMPKNAKNAYILTCNVSLEYEKTEVNSGFFYKSAGERDKLVEAEREFIDKRVQKVIELKKKVCAGGDKMFVVINQKGIDPISLDMLAKENIIALRRAKRRNMERLALACGGVAVNSFDDLSEDSLGFAGTVFEHVLGEDKFTFVEDLKNPHSVTILIKGPYKHSLIQIKDAIRDGLRAIKNAMDDGGLIPGAGAFEIRCYEALTKYESDVKGRARYGVRAFADALLIIPKTLAHNSGLDPLESLVKLREEQRLSDETPVGLDLKTGEAMNPLLIGVYDNICVKRHMLDAWLMPN</sequence>
<dbReference type="InterPro" id="IPR012722">
    <property type="entry name" value="Chap_CCT_zeta"/>
</dbReference>
<protein>
    <submittedName>
        <fullName evidence="8">T-complex protein 1 subunit zeta</fullName>
    </submittedName>
</protein>
<proteinExistence type="inferred from homology"/>
<evidence type="ECO:0000256" key="5">
    <source>
        <dbReference type="ARBA" id="ARBA00022840"/>
    </source>
</evidence>
<evidence type="ECO:0000256" key="1">
    <source>
        <dbReference type="ARBA" id="ARBA00004496"/>
    </source>
</evidence>
<keyword evidence="3" id="KW-0963">Cytoplasm</keyword>
<dbReference type="PANTHER" id="PTHR11353">
    <property type="entry name" value="CHAPERONIN"/>
    <property type="match status" value="1"/>
</dbReference>
<dbReference type="OrthoDB" id="10052040at2759"/>
<dbReference type="PRINTS" id="PR00304">
    <property type="entry name" value="TCOMPLEXTCP1"/>
</dbReference>
<dbReference type="GO" id="GO:0005524">
    <property type="term" value="F:ATP binding"/>
    <property type="evidence" value="ECO:0007669"/>
    <property type="project" value="UniProtKB-KW"/>
</dbReference>
<keyword evidence="4 7" id="KW-0547">Nucleotide-binding</keyword>
<dbReference type="InterPro" id="IPR002194">
    <property type="entry name" value="Chaperonin_TCP-1_CS"/>
</dbReference>
<evidence type="ECO:0000256" key="2">
    <source>
        <dbReference type="ARBA" id="ARBA00008020"/>
    </source>
</evidence>
<dbReference type="SUPFAM" id="SSF48592">
    <property type="entry name" value="GroEL equatorial domain-like"/>
    <property type="match status" value="1"/>
</dbReference>
<evidence type="ECO:0000256" key="3">
    <source>
        <dbReference type="ARBA" id="ARBA00022490"/>
    </source>
</evidence>
<dbReference type="PROSITE" id="PS00995">
    <property type="entry name" value="TCP1_3"/>
    <property type="match status" value="1"/>
</dbReference>
<dbReference type="GO" id="GO:0140662">
    <property type="term" value="F:ATP-dependent protein folding chaperone"/>
    <property type="evidence" value="ECO:0007669"/>
    <property type="project" value="InterPro"/>
</dbReference>
<gene>
    <name evidence="8" type="primary">Cct6a</name>
    <name evidence="8" type="ORF">Anas_08530</name>
</gene>
<evidence type="ECO:0000256" key="4">
    <source>
        <dbReference type="ARBA" id="ARBA00022741"/>
    </source>
</evidence>
<comment type="similarity">
    <text evidence="2 7">Belongs to the TCP-1 chaperonin family.</text>
</comment>
<name>A0A5N5TGD5_9CRUS</name>
<dbReference type="GO" id="GO:0005737">
    <property type="term" value="C:cytoplasm"/>
    <property type="evidence" value="ECO:0007669"/>
    <property type="project" value="UniProtKB-SubCell"/>
</dbReference>
<accession>A0A5N5TGD5</accession>
<evidence type="ECO:0000256" key="6">
    <source>
        <dbReference type="ARBA" id="ARBA00023186"/>
    </source>
</evidence>
<dbReference type="Gene3D" id="3.30.260.10">
    <property type="entry name" value="TCP-1-like chaperonin intermediate domain"/>
    <property type="match status" value="1"/>
</dbReference>
<dbReference type="EMBL" id="SEYY01003570">
    <property type="protein sequence ID" value="KAB7504215.1"/>
    <property type="molecule type" value="Genomic_DNA"/>
</dbReference>
<reference evidence="8 9" key="1">
    <citation type="journal article" date="2019" name="PLoS Biol.">
        <title>Sex chromosomes control vertical transmission of feminizing Wolbachia symbionts in an isopod.</title>
        <authorList>
            <person name="Becking T."/>
            <person name="Chebbi M.A."/>
            <person name="Giraud I."/>
            <person name="Moumen B."/>
            <person name="Laverre T."/>
            <person name="Caubet Y."/>
            <person name="Peccoud J."/>
            <person name="Gilbert C."/>
            <person name="Cordaux R."/>
        </authorList>
    </citation>
    <scope>NUCLEOTIDE SEQUENCE [LARGE SCALE GENOMIC DNA]</scope>
    <source>
        <strain evidence="8">ANa2</strain>
        <tissue evidence="8">Whole body excluding digestive tract and cuticle</tissue>
    </source>
</reference>
<dbReference type="FunFam" id="3.50.7.10:FF:000004">
    <property type="entry name" value="T-complex protein 1 subunit zeta"/>
    <property type="match status" value="1"/>
</dbReference>
<keyword evidence="5 7" id="KW-0067">ATP-binding</keyword>
<dbReference type="InterPro" id="IPR027409">
    <property type="entry name" value="GroEL-like_apical_dom_sf"/>
</dbReference>
<dbReference type="AlphaFoldDB" id="A0A5N5TGD5"/>
<dbReference type="GO" id="GO:0051082">
    <property type="term" value="F:unfolded protein binding"/>
    <property type="evidence" value="ECO:0007669"/>
    <property type="project" value="InterPro"/>
</dbReference>
<dbReference type="NCBIfam" id="TIGR02347">
    <property type="entry name" value="chap_CCT_zeta"/>
    <property type="match status" value="1"/>
</dbReference>
<dbReference type="Proteomes" id="UP000326759">
    <property type="component" value="Unassembled WGS sequence"/>
</dbReference>
<dbReference type="InterPro" id="IPR027410">
    <property type="entry name" value="TCP-1-like_intermed_sf"/>
</dbReference>
<evidence type="ECO:0000313" key="9">
    <source>
        <dbReference type="Proteomes" id="UP000326759"/>
    </source>
</evidence>
<dbReference type="InterPro" id="IPR027413">
    <property type="entry name" value="GROEL-like_equatorial_sf"/>
</dbReference>
<organism evidence="8 9">
    <name type="scientific">Armadillidium nasatum</name>
    <dbReference type="NCBI Taxonomy" id="96803"/>
    <lineage>
        <taxon>Eukaryota</taxon>
        <taxon>Metazoa</taxon>
        <taxon>Ecdysozoa</taxon>
        <taxon>Arthropoda</taxon>
        <taxon>Crustacea</taxon>
        <taxon>Multicrustacea</taxon>
        <taxon>Malacostraca</taxon>
        <taxon>Eumalacostraca</taxon>
        <taxon>Peracarida</taxon>
        <taxon>Isopoda</taxon>
        <taxon>Oniscidea</taxon>
        <taxon>Crinocheta</taxon>
        <taxon>Armadillidiidae</taxon>
        <taxon>Armadillidium</taxon>
    </lineage>
</organism>
<dbReference type="Pfam" id="PF00118">
    <property type="entry name" value="Cpn60_TCP1"/>
    <property type="match status" value="1"/>
</dbReference>
<dbReference type="FunFam" id="3.30.260.10:FF:000017">
    <property type="entry name" value="T-complex protein 1 subunit zeta"/>
    <property type="match status" value="1"/>
</dbReference>
<keyword evidence="9" id="KW-1185">Reference proteome</keyword>
<dbReference type="SUPFAM" id="SSF54849">
    <property type="entry name" value="GroEL-intermediate domain like"/>
    <property type="match status" value="1"/>
</dbReference>
<keyword evidence="6 7" id="KW-0143">Chaperone</keyword>
<dbReference type="InterPro" id="IPR017998">
    <property type="entry name" value="Chaperone_TCP-1"/>
</dbReference>